<evidence type="ECO:0000313" key="3">
    <source>
        <dbReference type="Proteomes" id="UP000587527"/>
    </source>
</evidence>
<dbReference type="AlphaFoldDB" id="A0A841BEC0"/>
<organism evidence="2 3">
    <name type="scientific">Allocatelliglobosispora scoriae</name>
    <dbReference type="NCBI Taxonomy" id="643052"/>
    <lineage>
        <taxon>Bacteria</taxon>
        <taxon>Bacillati</taxon>
        <taxon>Actinomycetota</taxon>
        <taxon>Actinomycetes</taxon>
        <taxon>Micromonosporales</taxon>
        <taxon>Micromonosporaceae</taxon>
        <taxon>Allocatelliglobosispora</taxon>
    </lineage>
</organism>
<dbReference type="Proteomes" id="UP000587527">
    <property type="component" value="Unassembled WGS sequence"/>
</dbReference>
<sequence>MFRAYGLLVPVWDHSGRPPRTSSSPLKPAHDSVEKYGDPTGRLNGPDLHKYLFPG</sequence>
<gene>
    <name evidence="2" type="ORF">F4553_000013</name>
</gene>
<proteinExistence type="predicted"/>
<reference evidence="2 3" key="1">
    <citation type="submission" date="2020-08" db="EMBL/GenBank/DDBJ databases">
        <title>Sequencing the genomes of 1000 actinobacteria strains.</title>
        <authorList>
            <person name="Klenk H.-P."/>
        </authorList>
    </citation>
    <scope>NUCLEOTIDE SEQUENCE [LARGE SCALE GENOMIC DNA]</scope>
    <source>
        <strain evidence="2 3">DSM 45362</strain>
    </source>
</reference>
<name>A0A841BEC0_9ACTN</name>
<dbReference type="EMBL" id="JACHMN010000001">
    <property type="protein sequence ID" value="MBB5866634.1"/>
    <property type="molecule type" value="Genomic_DNA"/>
</dbReference>
<feature type="compositionally biased region" description="Basic and acidic residues" evidence="1">
    <location>
        <begin position="28"/>
        <end position="37"/>
    </location>
</feature>
<keyword evidence="3" id="KW-1185">Reference proteome</keyword>
<feature type="region of interest" description="Disordered" evidence="1">
    <location>
        <begin position="13"/>
        <end position="44"/>
    </location>
</feature>
<evidence type="ECO:0000313" key="2">
    <source>
        <dbReference type="EMBL" id="MBB5866634.1"/>
    </source>
</evidence>
<comment type="caution">
    <text evidence="2">The sequence shown here is derived from an EMBL/GenBank/DDBJ whole genome shotgun (WGS) entry which is preliminary data.</text>
</comment>
<accession>A0A841BEC0</accession>
<evidence type="ECO:0000256" key="1">
    <source>
        <dbReference type="SAM" id="MobiDB-lite"/>
    </source>
</evidence>
<protein>
    <submittedName>
        <fullName evidence="2">Uncharacterized protein</fullName>
    </submittedName>
</protein>